<dbReference type="EMBL" id="CAJVPS010000406">
    <property type="protein sequence ID" value="CAG8483981.1"/>
    <property type="molecule type" value="Genomic_DNA"/>
</dbReference>
<organism evidence="1 2">
    <name type="scientific">Ambispora leptoticha</name>
    <dbReference type="NCBI Taxonomy" id="144679"/>
    <lineage>
        <taxon>Eukaryota</taxon>
        <taxon>Fungi</taxon>
        <taxon>Fungi incertae sedis</taxon>
        <taxon>Mucoromycota</taxon>
        <taxon>Glomeromycotina</taxon>
        <taxon>Glomeromycetes</taxon>
        <taxon>Archaeosporales</taxon>
        <taxon>Ambisporaceae</taxon>
        <taxon>Ambispora</taxon>
    </lineage>
</organism>
<accession>A0A9N8Z9X0</accession>
<comment type="caution">
    <text evidence="1">The sequence shown here is derived from an EMBL/GenBank/DDBJ whole genome shotgun (WGS) entry which is preliminary data.</text>
</comment>
<reference evidence="1" key="1">
    <citation type="submission" date="2021-06" db="EMBL/GenBank/DDBJ databases">
        <authorList>
            <person name="Kallberg Y."/>
            <person name="Tangrot J."/>
            <person name="Rosling A."/>
        </authorList>
    </citation>
    <scope>NUCLEOTIDE SEQUENCE</scope>
    <source>
        <strain evidence="1">FL130A</strain>
    </source>
</reference>
<sequence length="182" mass="20933">MAPKVTKGLNQTLYSQVNIPITEELLDDVLSSEELSQRLPFENFEFLIRIPKQQLSFRVKVAPRLYGLQLTFTPEFREIFIDLVLSSHNDESLNPLVNINDEGFKDTFPVSFPLSAAGIKDLVSSFRIFSRLLEGSWKIVVPAQKIEWDVKIVDRSGIIRITFKPKFKQPQALRDYVVIVHN</sequence>
<keyword evidence="2" id="KW-1185">Reference proteome</keyword>
<dbReference type="AlphaFoldDB" id="A0A9N8Z9X0"/>
<gene>
    <name evidence="1" type="ORF">ALEPTO_LOCUS2636</name>
</gene>
<dbReference type="OrthoDB" id="10426131at2759"/>
<name>A0A9N8Z9X0_9GLOM</name>
<evidence type="ECO:0000313" key="2">
    <source>
        <dbReference type="Proteomes" id="UP000789508"/>
    </source>
</evidence>
<dbReference type="Proteomes" id="UP000789508">
    <property type="component" value="Unassembled WGS sequence"/>
</dbReference>
<protein>
    <submittedName>
        <fullName evidence="1">10921_t:CDS:1</fullName>
    </submittedName>
</protein>
<proteinExistence type="predicted"/>
<evidence type="ECO:0000313" key="1">
    <source>
        <dbReference type="EMBL" id="CAG8483981.1"/>
    </source>
</evidence>